<keyword evidence="3 9" id="KW-0812">Transmembrane</keyword>
<keyword evidence="8" id="KW-1015">Disulfide bond</keyword>
<evidence type="ECO:0000256" key="4">
    <source>
        <dbReference type="ARBA" id="ARBA00022847"/>
    </source>
</evidence>
<dbReference type="InterPro" id="IPR037272">
    <property type="entry name" value="SNS_sf"/>
</dbReference>
<evidence type="ECO:0000313" key="10">
    <source>
        <dbReference type="EMBL" id="CAD5206472.1"/>
    </source>
</evidence>
<keyword evidence="4" id="KW-0769">Symport</keyword>
<dbReference type="Pfam" id="PF00209">
    <property type="entry name" value="SNF"/>
    <property type="match status" value="1"/>
</dbReference>
<feature type="transmembrane region" description="Helical" evidence="9">
    <location>
        <begin position="319"/>
        <end position="345"/>
    </location>
</feature>
<feature type="transmembrane region" description="Helical" evidence="9">
    <location>
        <begin position="245"/>
        <end position="265"/>
    </location>
</feature>
<feature type="transmembrane region" description="Helical" evidence="9">
    <location>
        <begin position="377"/>
        <end position="399"/>
    </location>
</feature>
<feature type="transmembrane region" description="Helical" evidence="9">
    <location>
        <begin position="207"/>
        <end position="233"/>
    </location>
</feature>
<dbReference type="GO" id="GO:0005886">
    <property type="term" value="C:plasma membrane"/>
    <property type="evidence" value="ECO:0007669"/>
    <property type="project" value="TreeGrafter"/>
</dbReference>
<evidence type="ECO:0000256" key="9">
    <source>
        <dbReference type="SAM" id="Phobius"/>
    </source>
</evidence>
<sequence length="637" mass="72141">MWFEDRSISNIKMSSIVEEWRDLWSFKAEFMLVGLSYFFATTNLLNLPRLILDNGGLAFLTAYATAVIVVVLPILVLELSVGQLTGRGPVQALYNICPVFKGVGVSQIILSLITAVCFARYLAWLFLYLFHLFWTVLDERPGLPWINCQNFPELQTSPCIESTVIANATTDFEQTVRLSTLRDSSALVQFMYALEKPSTSIAEVGQIQLYLLIAQGIVWVLIFAAICFGVRWLGKVTVFTFMAPLCLLLILLARILFLNGAIPMFERLYYVTDWNRLADYNVWKLAVEQAVVASGVGFGVLTTVGSYNKRNNNLVRDSVFIIIGHFFITAVQVATVFGLVGYLSYKTGLVPLEILGNGQEQMWHILVYLSFVPSTKLFTGILLFLSIFVLLNICYLLALNVLATLEDALGEKWSRCFPRFVLALFVVLIGAGLGVFFTTQAGKHAYALTTGYLKYITLWMILAAELFAVAWFYCAHSLGKDMKTMIKSTCCWCLGYFILFFTYLMPAVPIAIAVLNVMQYDYSIYPEAIRNWQWSEYVGYAIALVPLLPIPFFILFTICYNCSDHSDLTKRQKFRQSFRSPLDVEGMKQREELLTRSEHTDNSRYPTQGYTLLPQTAPLAEPEAYNDLYGNNPHRRV</sequence>
<evidence type="ECO:0000256" key="5">
    <source>
        <dbReference type="ARBA" id="ARBA00022989"/>
    </source>
</evidence>
<keyword evidence="11" id="KW-1185">Reference proteome</keyword>
<feature type="transmembrane region" description="Helical" evidence="9">
    <location>
        <begin position="108"/>
        <end position="134"/>
    </location>
</feature>
<dbReference type="Proteomes" id="UP000614601">
    <property type="component" value="Unassembled WGS sequence"/>
</dbReference>
<dbReference type="PANTHER" id="PTHR11616">
    <property type="entry name" value="SODIUM/CHLORIDE DEPENDENT TRANSPORTER"/>
    <property type="match status" value="1"/>
</dbReference>
<feature type="transmembrane region" description="Helical" evidence="9">
    <location>
        <begin position="30"/>
        <end position="51"/>
    </location>
</feature>
<dbReference type="GO" id="GO:0046872">
    <property type="term" value="F:metal ion binding"/>
    <property type="evidence" value="ECO:0007669"/>
    <property type="project" value="UniProtKB-KW"/>
</dbReference>
<dbReference type="EMBL" id="CAJFCW020000001">
    <property type="protein sequence ID" value="CAG9081910.1"/>
    <property type="molecule type" value="Genomic_DNA"/>
</dbReference>
<keyword evidence="6 9" id="KW-0472">Membrane</keyword>
<reference evidence="10" key="1">
    <citation type="submission" date="2020-09" db="EMBL/GenBank/DDBJ databases">
        <authorList>
            <person name="Kikuchi T."/>
        </authorList>
    </citation>
    <scope>NUCLEOTIDE SEQUENCE</scope>
    <source>
        <strain evidence="10">SH1</strain>
    </source>
</reference>
<evidence type="ECO:0000256" key="1">
    <source>
        <dbReference type="ARBA" id="ARBA00004141"/>
    </source>
</evidence>
<dbReference type="PANTHER" id="PTHR11616:SF295">
    <property type="entry name" value="SODIUM: NEUROTRANSMITTER SYMPORTER FAMILY"/>
    <property type="match status" value="1"/>
</dbReference>
<comment type="subcellular location">
    <subcellularLocation>
        <location evidence="1">Membrane</location>
        <topology evidence="1">Multi-pass membrane protein</topology>
    </subcellularLocation>
</comment>
<dbReference type="AlphaFoldDB" id="A0A811JT49"/>
<keyword evidence="7" id="KW-0479">Metal-binding</keyword>
<accession>A0A811JT49</accession>
<dbReference type="SUPFAM" id="SSF161070">
    <property type="entry name" value="SNF-like"/>
    <property type="match status" value="1"/>
</dbReference>
<feature type="transmembrane region" description="Helical" evidence="9">
    <location>
        <begin position="57"/>
        <end position="77"/>
    </location>
</feature>
<evidence type="ECO:0000256" key="6">
    <source>
        <dbReference type="ARBA" id="ARBA00023136"/>
    </source>
</evidence>
<dbReference type="GO" id="GO:0089718">
    <property type="term" value="P:amino acid import across plasma membrane"/>
    <property type="evidence" value="ECO:0007669"/>
    <property type="project" value="TreeGrafter"/>
</dbReference>
<organism evidence="10 11">
    <name type="scientific">Bursaphelenchus okinawaensis</name>
    <dbReference type="NCBI Taxonomy" id="465554"/>
    <lineage>
        <taxon>Eukaryota</taxon>
        <taxon>Metazoa</taxon>
        <taxon>Ecdysozoa</taxon>
        <taxon>Nematoda</taxon>
        <taxon>Chromadorea</taxon>
        <taxon>Rhabditida</taxon>
        <taxon>Tylenchina</taxon>
        <taxon>Tylenchomorpha</taxon>
        <taxon>Aphelenchoidea</taxon>
        <taxon>Aphelenchoididae</taxon>
        <taxon>Bursaphelenchus</taxon>
    </lineage>
</organism>
<feature type="disulfide bond" evidence="8">
    <location>
        <begin position="148"/>
        <end position="159"/>
    </location>
</feature>
<feature type="binding site" evidence="7">
    <location>
        <position position="43"/>
    </location>
    <ligand>
        <name>Na(+)</name>
        <dbReference type="ChEBI" id="CHEBI:29101"/>
        <label>1</label>
    </ligand>
</feature>
<keyword evidence="7" id="KW-0915">Sodium</keyword>
<proteinExistence type="predicted"/>
<dbReference type="GO" id="GO:0005283">
    <property type="term" value="F:amino acid:sodium symporter activity"/>
    <property type="evidence" value="ECO:0007669"/>
    <property type="project" value="TreeGrafter"/>
</dbReference>
<evidence type="ECO:0000313" key="11">
    <source>
        <dbReference type="Proteomes" id="UP000614601"/>
    </source>
</evidence>
<gene>
    <name evidence="10" type="ORF">BOKJ2_LOCUS1156</name>
</gene>
<dbReference type="EMBL" id="CAJFDH010000001">
    <property type="protein sequence ID" value="CAD5206472.1"/>
    <property type="molecule type" value="Genomic_DNA"/>
</dbReference>
<feature type="transmembrane region" description="Helical" evidence="9">
    <location>
        <begin position="494"/>
        <end position="517"/>
    </location>
</feature>
<evidence type="ECO:0000256" key="8">
    <source>
        <dbReference type="PIRSR" id="PIRSR600175-2"/>
    </source>
</evidence>
<name>A0A811JT49_9BILA</name>
<evidence type="ECO:0008006" key="12">
    <source>
        <dbReference type="Google" id="ProtNLM"/>
    </source>
</evidence>
<comment type="caution">
    <text evidence="10">The sequence shown here is derived from an EMBL/GenBank/DDBJ whole genome shotgun (WGS) entry which is preliminary data.</text>
</comment>
<protein>
    <recommendedName>
        <fullName evidence="12">Transporter</fullName>
    </recommendedName>
</protein>
<dbReference type="OrthoDB" id="6581954at2759"/>
<dbReference type="PRINTS" id="PR00176">
    <property type="entry name" value="NANEUSMPORT"/>
</dbReference>
<keyword evidence="2" id="KW-0813">Transport</keyword>
<keyword evidence="5 9" id="KW-1133">Transmembrane helix</keyword>
<evidence type="ECO:0000256" key="7">
    <source>
        <dbReference type="PIRSR" id="PIRSR600175-1"/>
    </source>
</evidence>
<dbReference type="GO" id="GO:0015179">
    <property type="term" value="F:L-amino acid transmembrane transporter activity"/>
    <property type="evidence" value="ECO:0007669"/>
    <property type="project" value="TreeGrafter"/>
</dbReference>
<feature type="transmembrane region" description="Helical" evidence="9">
    <location>
        <begin position="452"/>
        <end position="473"/>
    </location>
</feature>
<evidence type="ECO:0000256" key="3">
    <source>
        <dbReference type="ARBA" id="ARBA00022692"/>
    </source>
</evidence>
<evidence type="ECO:0000256" key="2">
    <source>
        <dbReference type="ARBA" id="ARBA00022448"/>
    </source>
</evidence>
<dbReference type="PROSITE" id="PS50267">
    <property type="entry name" value="NA_NEUROTRAN_SYMP_3"/>
    <property type="match status" value="1"/>
</dbReference>
<feature type="transmembrane region" description="Helical" evidence="9">
    <location>
        <begin position="285"/>
        <end position="307"/>
    </location>
</feature>
<dbReference type="InterPro" id="IPR000175">
    <property type="entry name" value="Na/ntran_symport"/>
</dbReference>
<feature type="transmembrane region" description="Helical" evidence="9">
    <location>
        <begin position="537"/>
        <end position="563"/>
    </location>
</feature>
<dbReference type="Proteomes" id="UP000783686">
    <property type="component" value="Unassembled WGS sequence"/>
</dbReference>
<feature type="transmembrane region" description="Helical" evidence="9">
    <location>
        <begin position="420"/>
        <end position="440"/>
    </location>
</feature>